<name>A0A1M5SKN3_9FIRM</name>
<dbReference type="GO" id="GO:0016887">
    <property type="term" value="F:ATP hydrolysis activity"/>
    <property type="evidence" value="ECO:0007669"/>
    <property type="project" value="InterPro"/>
</dbReference>
<keyword evidence="10" id="KW-1185">Reference proteome</keyword>
<protein>
    <submittedName>
        <fullName evidence="9">Peptide/nickel transport system ATP-binding protein</fullName>
    </submittedName>
</protein>
<dbReference type="PROSITE" id="PS50893">
    <property type="entry name" value="ABC_TRANSPORTER_2"/>
    <property type="match status" value="1"/>
</dbReference>
<evidence type="ECO:0000256" key="4">
    <source>
        <dbReference type="ARBA" id="ARBA00022475"/>
    </source>
</evidence>
<dbReference type="CDD" id="cd03257">
    <property type="entry name" value="ABC_NikE_OppD_transporters"/>
    <property type="match status" value="1"/>
</dbReference>
<dbReference type="Gene3D" id="3.40.50.300">
    <property type="entry name" value="P-loop containing nucleotide triphosphate hydrolases"/>
    <property type="match status" value="1"/>
</dbReference>
<dbReference type="GO" id="GO:0005524">
    <property type="term" value="F:ATP binding"/>
    <property type="evidence" value="ECO:0007669"/>
    <property type="project" value="UniProtKB-KW"/>
</dbReference>
<evidence type="ECO:0000256" key="5">
    <source>
        <dbReference type="ARBA" id="ARBA00022741"/>
    </source>
</evidence>
<dbReference type="AlphaFoldDB" id="A0A1M5SKN3"/>
<evidence type="ECO:0000256" key="2">
    <source>
        <dbReference type="ARBA" id="ARBA00005417"/>
    </source>
</evidence>
<organism evidence="9 10">
    <name type="scientific">Sporanaerobacter acetigenes DSM 13106</name>
    <dbReference type="NCBI Taxonomy" id="1123281"/>
    <lineage>
        <taxon>Bacteria</taxon>
        <taxon>Bacillati</taxon>
        <taxon>Bacillota</taxon>
        <taxon>Tissierellia</taxon>
        <taxon>Tissierellales</taxon>
        <taxon>Sporanaerobacteraceae</taxon>
        <taxon>Sporanaerobacter</taxon>
    </lineage>
</organism>
<dbReference type="GO" id="GO:0015833">
    <property type="term" value="P:peptide transport"/>
    <property type="evidence" value="ECO:0007669"/>
    <property type="project" value="InterPro"/>
</dbReference>
<dbReference type="PANTHER" id="PTHR43297">
    <property type="entry name" value="OLIGOPEPTIDE TRANSPORT ATP-BINDING PROTEIN APPD"/>
    <property type="match status" value="1"/>
</dbReference>
<dbReference type="InterPro" id="IPR017871">
    <property type="entry name" value="ABC_transporter-like_CS"/>
</dbReference>
<accession>A0A1M5SKN3</accession>
<keyword evidence="5" id="KW-0547">Nucleotide-binding</keyword>
<keyword evidence="6 9" id="KW-0067">ATP-binding</keyword>
<sequence>MALLEVKNLHTYFTTKKGIVKAVNDVSYSVESGKTLGIVGESGCGKSVSAMSIIKLLDGNGYIANGEILFNGKNLVNVPIEKMTEIRGNDISVIFQEPMTSLNPVFTVEKQISEPLIIHQRMNKKEAAKKVVEMLHMVKIPNPEAVAKQYPHQLSGGMRQRVMIAMALACVPKLLIADEPTTALDVTIQAQILKLMNELKSKIDTSILFITHDLGVINKMADDVAVMYCGQVVENAPVRTIFGKDASYSHPYTEGLLTSIPRLDTPPGVRLDVIPGAVPHPLKLPEGCKFAPRCKYATDRCKKEEPDLIKVEKDHLIRCFYPQKEVRTHA</sequence>
<dbReference type="InterPro" id="IPR013563">
    <property type="entry name" value="Oligopep_ABC_C"/>
</dbReference>
<comment type="similarity">
    <text evidence="2">Belongs to the ABC transporter superfamily.</text>
</comment>
<evidence type="ECO:0000256" key="3">
    <source>
        <dbReference type="ARBA" id="ARBA00022448"/>
    </source>
</evidence>
<dbReference type="SUPFAM" id="SSF52540">
    <property type="entry name" value="P-loop containing nucleoside triphosphate hydrolases"/>
    <property type="match status" value="1"/>
</dbReference>
<dbReference type="InterPro" id="IPR050388">
    <property type="entry name" value="ABC_Ni/Peptide_Import"/>
</dbReference>
<evidence type="ECO:0000313" key="9">
    <source>
        <dbReference type="EMBL" id="SHH39132.1"/>
    </source>
</evidence>
<keyword evidence="4" id="KW-1003">Cell membrane</keyword>
<evidence type="ECO:0000259" key="8">
    <source>
        <dbReference type="PROSITE" id="PS50893"/>
    </source>
</evidence>
<evidence type="ECO:0000256" key="7">
    <source>
        <dbReference type="ARBA" id="ARBA00023136"/>
    </source>
</evidence>
<keyword evidence="3" id="KW-0813">Transport</keyword>
<dbReference type="STRING" id="1123281.SAMN02745180_00201"/>
<dbReference type="EMBL" id="FQXR01000002">
    <property type="protein sequence ID" value="SHH39132.1"/>
    <property type="molecule type" value="Genomic_DNA"/>
</dbReference>
<dbReference type="Pfam" id="PF00005">
    <property type="entry name" value="ABC_tran"/>
    <property type="match status" value="1"/>
</dbReference>
<dbReference type="NCBIfam" id="TIGR01727">
    <property type="entry name" value="oligo_HPY"/>
    <property type="match status" value="1"/>
</dbReference>
<dbReference type="Proteomes" id="UP000184389">
    <property type="component" value="Unassembled WGS sequence"/>
</dbReference>
<dbReference type="OrthoDB" id="9806285at2"/>
<dbReference type="FunFam" id="3.40.50.300:FF:000016">
    <property type="entry name" value="Oligopeptide ABC transporter ATP-binding component"/>
    <property type="match status" value="1"/>
</dbReference>
<dbReference type="Pfam" id="PF08352">
    <property type="entry name" value="oligo_HPY"/>
    <property type="match status" value="1"/>
</dbReference>
<dbReference type="InterPro" id="IPR027417">
    <property type="entry name" value="P-loop_NTPase"/>
</dbReference>
<gene>
    <name evidence="9" type="ORF">SAMN02745180_00201</name>
</gene>
<proteinExistence type="inferred from homology"/>
<evidence type="ECO:0000313" key="10">
    <source>
        <dbReference type="Proteomes" id="UP000184389"/>
    </source>
</evidence>
<reference evidence="9 10" key="1">
    <citation type="submission" date="2016-11" db="EMBL/GenBank/DDBJ databases">
        <authorList>
            <person name="Jaros S."/>
            <person name="Januszkiewicz K."/>
            <person name="Wedrychowicz H."/>
        </authorList>
    </citation>
    <scope>NUCLEOTIDE SEQUENCE [LARGE SCALE GENOMIC DNA]</scope>
    <source>
        <strain evidence="9 10">DSM 13106</strain>
    </source>
</reference>
<dbReference type="PROSITE" id="PS00211">
    <property type="entry name" value="ABC_TRANSPORTER_1"/>
    <property type="match status" value="1"/>
</dbReference>
<keyword evidence="7" id="KW-0472">Membrane</keyword>
<dbReference type="InterPro" id="IPR003593">
    <property type="entry name" value="AAA+_ATPase"/>
</dbReference>
<dbReference type="PANTHER" id="PTHR43297:SF2">
    <property type="entry name" value="DIPEPTIDE TRANSPORT ATP-BINDING PROTEIN DPPD"/>
    <property type="match status" value="1"/>
</dbReference>
<dbReference type="RefSeq" id="WP_072742668.1">
    <property type="nucleotide sequence ID" value="NZ_FQXR01000002.1"/>
</dbReference>
<dbReference type="InterPro" id="IPR003439">
    <property type="entry name" value="ABC_transporter-like_ATP-bd"/>
</dbReference>
<feature type="domain" description="ABC transporter" evidence="8">
    <location>
        <begin position="4"/>
        <end position="254"/>
    </location>
</feature>
<comment type="subcellular location">
    <subcellularLocation>
        <location evidence="1">Cell membrane</location>
        <topology evidence="1">Peripheral membrane protein</topology>
    </subcellularLocation>
</comment>
<dbReference type="GO" id="GO:0005886">
    <property type="term" value="C:plasma membrane"/>
    <property type="evidence" value="ECO:0007669"/>
    <property type="project" value="UniProtKB-SubCell"/>
</dbReference>
<evidence type="ECO:0000256" key="6">
    <source>
        <dbReference type="ARBA" id="ARBA00022840"/>
    </source>
</evidence>
<dbReference type="SMART" id="SM00382">
    <property type="entry name" value="AAA"/>
    <property type="match status" value="1"/>
</dbReference>
<evidence type="ECO:0000256" key="1">
    <source>
        <dbReference type="ARBA" id="ARBA00004202"/>
    </source>
</evidence>